<comment type="similarity">
    <text evidence="1">Belongs to the peptidase C1 family.</text>
</comment>
<dbReference type="PROSITE" id="PS00639">
    <property type="entry name" value="THIOL_PROTEASE_HIS"/>
    <property type="match status" value="1"/>
</dbReference>
<dbReference type="InterPro" id="IPR039417">
    <property type="entry name" value="Peptidase_C1A_papain-like"/>
</dbReference>
<dbReference type="PANTHER" id="PTHR12411">
    <property type="entry name" value="CYSTEINE PROTEASE FAMILY C1-RELATED"/>
    <property type="match status" value="1"/>
</dbReference>
<proteinExistence type="evidence at transcript level"/>
<dbReference type="InterPro" id="IPR025660">
    <property type="entry name" value="Pept_his_AS"/>
</dbReference>
<dbReference type="GO" id="GO:0006508">
    <property type="term" value="P:proteolysis"/>
    <property type="evidence" value="ECO:0007669"/>
    <property type="project" value="InterPro"/>
</dbReference>
<evidence type="ECO:0000256" key="1">
    <source>
        <dbReference type="ARBA" id="ARBA00008455"/>
    </source>
</evidence>
<evidence type="ECO:0000256" key="2">
    <source>
        <dbReference type="ARBA" id="ARBA00023157"/>
    </source>
</evidence>
<dbReference type="Pfam" id="PF00112">
    <property type="entry name" value="Peptidase_C1"/>
    <property type="match status" value="1"/>
</dbReference>
<sequence length="365" mass="41143">MAGQAIAAVLGILLALALLEPVAADGLKFTTHDLRSEKAVRQLYERWCNHFKVARKQEEKVHRFTYFNQTVHRVASRTVRVADEPLRLNGFADATWAEREAMRCCMTPEGRRNSALVPVKRHTRTYQDMPGHTRTYRNSALLTLPVRVEWHTRTCQGQPCVGPVRNQWSCGSSWAFAATAAIESHLAIRPGASMIVQLSQQELVDCDHTSHGCKGGLAINAFNYVRQNGIASWQNYPYYRFQQENGTCLARTTPRVTMTMIGWSQLEPHNEYELLAQVTYAPVVVAISIGANNTDFRGYAGGMYWGKCGTKNDHELLLVGYDPDSYILKNSWGQSWGDFGYLFLPRTRNCGILERGGSYPVMGWD</sequence>
<keyword evidence="2" id="KW-1015">Disulfide bond</keyword>
<name>A0A7U0YCR7_9POAL</name>
<feature type="domain" description="Peptidase C1A papain C-terminal" evidence="4">
    <location>
        <begin position="144"/>
        <end position="361"/>
    </location>
</feature>
<evidence type="ECO:0000313" key="5">
    <source>
        <dbReference type="EMBL" id="QQY00270.1"/>
    </source>
</evidence>
<protein>
    <submittedName>
        <fullName evidence="5">Putative ervatamin C-like protein</fullName>
    </submittedName>
</protein>
<accession>A0A7U0YCR7</accession>
<feature type="chain" id="PRO_5031062492" evidence="3">
    <location>
        <begin position="25"/>
        <end position="365"/>
    </location>
</feature>
<keyword evidence="3" id="KW-0732">Signal</keyword>
<dbReference type="Gene3D" id="3.90.70.10">
    <property type="entry name" value="Cysteine proteinases"/>
    <property type="match status" value="1"/>
</dbReference>
<dbReference type="AlphaFoldDB" id="A0A7U0YCR7"/>
<dbReference type="CDD" id="cd02248">
    <property type="entry name" value="Peptidase_C1A"/>
    <property type="match status" value="1"/>
</dbReference>
<evidence type="ECO:0000256" key="3">
    <source>
        <dbReference type="SAM" id="SignalP"/>
    </source>
</evidence>
<dbReference type="InterPro" id="IPR000668">
    <property type="entry name" value="Peptidase_C1A_C"/>
</dbReference>
<dbReference type="SMART" id="SM00645">
    <property type="entry name" value="Pept_C1"/>
    <property type="match status" value="1"/>
</dbReference>
<organism evidence="5">
    <name type="scientific">Hordeum patagonicum</name>
    <dbReference type="NCBI Taxonomy" id="58929"/>
    <lineage>
        <taxon>Eukaryota</taxon>
        <taxon>Viridiplantae</taxon>
        <taxon>Streptophyta</taxon>
        <taxon>Embryophyta</taxon>
        <taxon>Tracheophyta</taxon>
        <taxon>Spermatophyta</taxon>
        <taxon>Magnoliopsida</taxon>
        <taxon>Liliopsida</taxon>
        <taxon>Poales</taxon>
        <taxon>Poaceae</taxon>
        <taxon>BOP clade</taxon>
        <taxon>Pooideae</taxon>
        <taxon>Triticodae</taxon>
        <taxon>Triticeae</taxon>
        <taxon>Hordeinae</taxon>
        <taxon>Hordeum</taxon>
    </lineage>
</organism>
<reference evidence="5" key="1">
    <citation type="journal article" date="2021" name="Plant J.">
        <title>A Panicum-derived chromosomal segment captured by Hordeum a few million years ago preserves a set of stress-related genes.</title>
        <authorList>
            <person name="Mahelka V."/>
            <person name="Krak K."/>
            <person name="Fehrer J."/>
            <person name="Caklova P."/>
            <person name="Nagy Nejedla M."/>
            <person name="Cegan R."/>
            <person name="Kopecky D."/>
            <person name="Safar J."/>
        </authorList>
    </citation>
    <scope>NUCLEOTIDE SEQUENCE</scope>
</reference>
<dbReference type="InterPro" id="IPR038765">
    <property type="entry name" value="Papain-like_cys_pep_sf"/>
</dbReference>
<evidence type="ECO:0000259" key="4">
    <source>
        <dbReference type="SMART" id="SM00645"/>
    </source>
</evidence>
<feature type="signal peptide" evidence="3">
    <location>
        <begin position="1"/>
        <end position="24"/>
    </location>
</feature>
<dbReference type="GO" id="GO:0008234">
    <property type="term" value="F:cysteine-type peptidase activity"/>
    <property type="evidence" value="ECO:0007669"/>
    <property type="project" value="InterPro"/>
</dbReference>
<dbReference type="InterPro" id="IPR013128">
    <property type="entry name" value="Peptidase_C1A"/>
</dbReference>
<dbReference type="SUPFAM" id="SSF54001">
    <property type="entry name" value="Cysteine proteinases"/>
    <property type="match status" value="1"/>
</dbReference>
<dbReference type="EMBL" id="MT373094">
    <property type="protein sequence ID" value="QQY00270.1"/>
    <property type="molecule type" value="mRNA"/>
</dbReference>